<protein>
    <submittedName>
        <fullName evidence="6">FMRFamide receptor</fullName>
    </submittedName>
</protein>
<evidence type="ECO:0000256" key="2">
    <source>
        <dbReference type="ARBA" id="ARBA00022692"/>
    </source>
</evidence>
<dbReference type="InterPro" id="IPR000276">
    <property type="entry name" value="GPCR_Rhodpsn"/>
</dbReference>
<keyword evidence="6" id="KW-0675">Receptor</keyword>
<name>K1QEK0_MAGGI</name>
<evidence type="ECO:0000259" key="5">
    <source>
        <dbReference type="PROSITE" id="PS50262"/>
    </source>
</evidence>
<dbReference type="CDD" id="cd14978">
    <property type="entry name" value="7tmA_FMRFamide_R-like"/>
    <property type="match status" value="1"/>
</dbReference>
<dbReference type="FunCoup" id="K1QEK0">
    <property type="interactions" value="38"/>
</dbReference>
<dbReference type="AlphaFoldDB" id="K1QEK0"/>
<dbReference type="Gene3D" id="1.20.1070.10">
    <property type="entry name" value="Rhodopsin 7-helix transmembrane proteins"/>
    <property type="match status" value="1"/>
</dbReference>
<keyword evidence="4" id="KW-0472">Membrane</keyword>
<dbReference type="PROSITE" id="PS50262">
    <property type="entry name" value="G_PROTEIN_RECEP_F1_2"/>
    <property type="match status" value="1"/>
</dbReference>
<dbReference type="PRINTS" id="PR00237">
    <property type="entry name" value="GPCRRHODOPSN"/>
</dbReference>
<accession>K1QEK0</accession>
<dbReference type="Pfam" id="PF00001">
    <property type="entry name" value="7tm_1"/>
    <property type="match status" value="1"/>
</dbReference>
<dbReference type="HOGENOM" id="CLU_009579_24_7_1"/>
<dbReference type="InterPro" id="IPR052954">
    <property type="entry name" value="GPCR-Ligand_Int"/>
</dbReference>
<dbReference type="InterPro" id="IPR017452">
    <property type="entry name" value="GPCR_Rhodpsn_7TM"/>
</dbReference>
<dbReference type="PANTHER" id="PTHR46641:SF22">
    <property type="entry name" value="PROCTOLIN RECEPTOR, ISOFORM A"/>
    <property type="match status" value="1"/>
</dbReference>
<evidence type="ECO:0000256" key="1">
    <source>
        <dbReference type="ARBA" id="ARBA00004370"/>
    </source>
</evidence>
<dbReference type="GO" id="GO:0016020">
    <property type="term" value="C:membrane"/>
    <property type="evidence" value="ECO:0007669"/>
    <property type="project" value="UniProtKB-SubCell"/>
</dbReference>
<sequence length="411" mass="46959">MDNPLELASDEQLRLTRLVVQKCLVPIITCAGVTGNVVSIAVLTHKSMKTSTNCYLTALAIFDILYLVTSLALSLNHYEDINEQKIYKYFYLYSRVFADIWSNISVCLTVTFTLERYVGVCHPIKGRAVCTPKRARIITCCVVLFVLIATSPEFLEQEVLESKNNENLTITKIRPTEIGESRAYTVFYHWFIVAMFTFIPLAALLGFNIILIRSVCKANRIRRRMTYVAVNRPGEAHSGEHTRITCMLISVAFVFIICQLPTATMMCYITYLELSGTELTRTEHNYRKIAGNVANILISLNAAVNFILYSVMSTKFRKVFQRLFCKHSRYTLGKSISEYSYSTGMSTVRRISSCRDAENRRIGLNSHSPEHLIRRFRPPATPHRSQESLTSRESFKRNSCYTKRSFTDTVL</sequence>
<dbReference type="PANTHER" id="PTHR46641">
    <property type="entry name" value="FMRFAMIDE RECEPTOR-RELATED"/>
    <property type="match status" value="1"/>
</dbReference>
<dbReference type="GO" id="GO:0004930">
    <property type="term" value="F:G protein-coupled receptor activity"/>
    <property type="evidence" value="ECO:0007669"/>
    <property type="project" value="InterPro"/>
</dbReference>
<feature type="domain" description="G-protein coupled receptors family 1 profile" evidence="5">
    <location>
        <begin position="35"/>
        <end position="309"/>
    </location>
</feature>
<evidence type="ECO:0000256" key="3">
    <source>
        <dbReference type="ARBA" id="ARBA00022989"/>
    </source>
</evidence>
<gene>
    <name evidence="6" type="ORF">CGI_10007270</name>
</gene>
<comment type="subcellular location">
    <subcellularLocation>
        <location evidence="1">Membrane</location>
    </subcellularLocation>
</comment>
<dbReference type="SUPFAM" id="SSF81321">
    <property type="entry name" value="Family A G protein-coupled receptor-like"/>
    <property type="match status" value="1"/>
</dbReference>
<evidence type="ECO:0000313" key="6">
    <source>
        <dbReference type="EMBL" id="EKC19941.1"/>
    </source>
</evidence>
<evidence type="ECO:0000256" key="4">
    <source>
        <dbReference type="ARBA" id="ARBA00023136"/>
    </source>
</evidence>
<organism evidence="6">
    <name type="scientific">Magallana gigas</name>
    <name type="common">Pacific oyster</name>
    <name type="synonym">Crassostrea gigas</name>
    <dbReference type="NCBI Taxonomy" id="29159"/>
    <lineage>
        <taxon>Eukaryota</taxon>
        <taxon>Metazoa</taxon>
        <taxon>Spiralia</taxon>
        <taxon>Lophotrochozoa</taxon>
        <taxon>Mollusca</taxon>
        <taxon>Bivalvia</taxon>
        <taxon>Autobranchia</taxon>
        <taxon>Pteriomorphia</taxon>
        <taxon>Ostreida</taxon>
        <taxon>Ostreoidea</taxon>
        <taxon>Ostreidae</taxon>
        <taxon>Magallana</taxon>
    </lineage>
</organism>
<proteinExistence type="predicted"/>
<keyword evidence="3" id="KW-1133">Transmembrane helix</keyword>
<dbReference type="EMBL" id="JH822990">
    <property type="protein sequence ID" value="EKC19941.1"/>
    <property type="molecule type" value="Genomic_DNA"/>
</dbReference>
<dbReference type="InParanoid" id="K1QEK0"/>
<reference evidence="6" key="1">
    <citation type="journal article" date="2012" name="Nature">
        <title>The oyster genome reveals stress adaptation and complexity of shell formation.</title>
        <authorList>
            <person name="Zhang G."/>
            <person name="Fang X."/>
            <person name="Guo X."/>
            <person name="Li L."/>
            <person name="Luo R."/>
            <person name="Xu F."/>
            <person name="Yang P."/>
            <person name="Zhang L."/>
            <person name="Wang X."/>
            <person name="Qi H."/>
            <person name="Xiong Z."/>
            <person name="Que H."/>
            <person name="Xie Y."/>
            <person name="Holland P.W."/>
            <person name="Paps J."/>
            <person name="Zhu Y."/>
            <person name="Wu F."/>
            <person name="Chen Y."/>
            <person name="Wang J."/>
            <person name="Peng C."/>
            <person name="Meng J."/>
            <person name="Yang L."/>
            <person name="Liu J."/>
            <person name="Wen B."/>
            <person name="Zhang N."/>
            <person name="Huang Z."/>
            <person name="Zhu Q."/>
            <person name="Feng Y."/>
            <person name="Mount A."/>
            <person name="Hedgecock D."/>
            <person name="Xu Z."/>
            <person name="Liu Y."/>
            <person name="Domazet-Loso T."/>
            <person name="Du Y."/>
            <person name="Sun X."/>
            <person name="Zhang S."/>
            <person name="Liu B."/>
            <person name="Cheng P."/>
            <person name="Jiang X."/>
            <person name="Li J."/>
            <person name="Fan D."/>
            <person name="Wang W."/>
            <person name="Fu W."/>
            <person name="Wang T."/>
            <person name="Wang B."/>
            <person name="Zhang J."/>
            <person name="Peng Z."/>
            <person name="Li Y."/>
            <person name="Li N."/>
            <person name="Wang J."/>
            <person name="Chen M."/>
            <person name="He Y."/>
            <person name="Tan F."/>
            <person name="Song X."/>
            <person name="Zheng Q."/>
            <person name="Huang R."/>
            <person name="Yang H."/>
            <person name="Du X."/>
            <person name="Chen L."/>
            <person name="Yang M."/>
            <person name="Gaffney P.M."/>
            <person name="Wang S."/>
            <person name="Luo L."/>
            <person name="She Z."/>
            <person name="Ming Y."/>
            <person name="Huang W."/>
            <person name="Zhang S."/>
            <person name="Huang B."/>
            <person name="Zhang Y."/>
            <person name="Qu T."/>
            <person name="Ni P."/>
            <person name="Miao G."/>
            <person name="Wang J."/>
            <person name="Wang Q."/>
            <person name="Steinberg C.E."/>
            <person name="Wang H."/>
            <person name="Li N."/>
            <person name="Qian L."/>
            <person name="Zhang G."/>
            <person name="Li Y."/>
            <person name="Yang H."/>
            <person name="Liu X."/>
            <person name="Wang J."/>
            <person name="Yin Y."/>
            <person name="Wang J."/>
        </authorList>
    </citation>
    <scope>NUCLEOTIDE SEQUENCE [LARGE SCALE GENOMIC DNA]</scope>
    <source>
        <strain evidence="6">05x7-T-G4-1.051#20</strain>
    </source>
</reference>
<keyword evidence="2" id="KW-0812">Transmembrane</keyword>